<sequence length="182" mass="20841">MTKLRGFEVVSKYQDQNIILPRRQTIASAGYDFAAAKDMVIPSIWRLNFVRIFRLIRNGHQLYEPDYEMAEQVLKPFLIPTGVKAYMPEDEFLLLANRSSNTFKRSLSLPNGIGVIDSDYYNNEANEGEIFAQLINYGVRPIKIHKGDRIAQGIFMKYQKADDDLPVSRIRANGFGSTNKED</sequence>
<organism evidence="7 8">
    <name type="scientific">Lactobacillus panisapium</name>
    <dbReference type="NCBI Taxonomy" id="2012495"/>
    <lineage>
        <taxon>Bacteria</taxon>
        <taxon>Bacillati</taxon>
        <taxon>Bacillota</taxon>
        <taxon>Bacilli</taxon>
        <taxon>Lactobacillales</taxon>
        <taxon>Lactobacillaceae</taxon>
        <taxon>Lactobacillus</taxon>
    </lineage>
</organism>
<evidence type="ECO:0000256" key="3">
    <source>
        <dbReference type="ARBA" id="ARBA00022801"/>
    </source>
</evidence>
<protein>
    <recommendedName>
        <fullName evidence="2">dUTP diphosphatase</fullName>
        <ecNumber evidence="2">3.6.1.23</ecNumber>
    </recommendedName>
</protein>
<dbReference type="PANTHER" id="PTHR11241">
    <property type="entry name" value="DEOXYURIDINE 5'-TRIPHOSPHATE NUCLEOTIDOHYDROLASE"/>
    <property type="match status" value="1"/>
</dbReference>
<keyword evidence="8" id="KW-1185">Reference proteome</keyword>
<evidence type="ECO:0000256" key="2">
    <source>
        <dbReference type="ARBA" id="ARBA00012379"/>
    </source>
</evidence>
<reference evidence="7 8" key="1">
    <citation type="submission" date="2020-01" db="EMBL/GenBank/DDBJ databases">
        <title>Vast differences in strain-level diversity in the gut microbiota of two closely related honey bee species.</title>
        <authorList>
            <person name="Ellegaard K.M."/>
            <person name="Suenami S."/>
            <person name="Miyazaki R."/>
            <person name="Engel P."/>
        </authorList>
    </citation>
    <scope>NUCLEOTIDE SEQUENCE [LARGE SCALE GENOMIC DNA]</scope>
    <source>
        <strain evidence="7 8">ESL0416</strain>
    </source>
</reference>
<comment type="catalytic activity">
    <reaction evidence="5">
        <text>dUTP + H2O = dUMP + diphosphate + H(+)</text>
        <dbReference type="Rhea" id="RHEA:10248"/>
        <dbReference type="ChEBI" id="CHEBI:15377"/>
        <dbReference type="ChEBI" id="CHEBI:15378"/>
        <dbReference type="ChEBI" id="CHEBI:33019"/>
        <dbReference type="ChEBI" id="CHEBI:61555"/>
        <dbReference type="ChEBI" id="CHEBI:246422"/>
        <dbReference type="EC" id="3.6.1.23"/>
    </reaction>
</comment>
<dbReference type="Gene3D" id="2.70.40.10">
    <property type="match status" value="1"/>
</dbReference>
<dbReference type="PANTHER" id="PTHR11241:SF0">
    <property type="entry name" value="DEOXYURIDINE 5'-TRIPHOSPHATE NUCLEOTIDOHYDROLASE"/>
    <property type="match status" value="1"/>
</dbReference>
<dbReference type="RefSeq" id="WP_220220007.1">
    <property type="nucleotide sequence ID" value="NZ_CP048268.1"/>
</dbReference>
<evidence type="ECO:0000256" key="4">
    <source>
        <dbReference type="ARBA" id="ARBA00023080"/>
    </source>
</evidence>
<dbReference type="EMBL" id="CP048268">
    <property type="protein sequence ID" value="QYN53263.1"/>
    <property type="molecule type" value="Genomic_DNA"/>
</dbReference>
<dbReference type="InterPro" id="IPR029054">
    <property type="entry name" value="dUTPase-like"/>
</dbReference>
<evidence type="ECO:0000256" key="5">
    <source>
        <dbReference type="ARBA" id="ARBA00047686"/>
    </source>
</evidence>
<evidence type="ECO:0000256" key="1">
    <source>
        <dbReference type="ARBA" id="ARBA00006581"/>
    </source>
</evidence>
<accession>A0ABX8WAP0</accession>
<keyword evidence="3" id="KW-0378">Hydrolase</keyword>
<dbReference type="Proteomes" id="UP000826550">
    <property type="component" value="Chromosome"/>
</dbReference>
<name>A0ABX8WAP0_9LACO</name>
<dbReference type="EC" id="3.6.1.23" evidence="2"/>
<dbReference type="Pfam" id="PF00692">
    <property type="entry name" value="dUTPase"/>
    <property type="match status" value="1"/>
</dbReference>
<dbReference type="InterPro" id="IPR036157">
    <property type="entry name" value="dUTPase-like_sf"/>
</dbReference>
<proteinExistence type="inferred from homology"/>
<comment type="similarity">
    <text evidence="1">Belongs to the dUTPase family.</text>
</comment>
<dbReference type="InterPro" id="IPR008181">
    <property type="entry name" value="dUTPase"/>
</dbReference>
<gene>
    <name evidence="7" type="ORF">GYM71_07480</name>
</gene>
<evidence type="ECO:0000313" key="8">
    <source>
        <dbReference type="Proteomes" id="UP000826550"/>
    </source>
</evidence>
<dbReference type="SUPFAM" id="SSF51283">
    <property type="entry name" value="dUTPase-like"/>
    <property type="match status" value="1"/>
</dbReference>
<keyword evidence="4" id="KW-0546">Nucleotide metabolism</keyword>
<feature type="domain" description="dUTPase-like" evidence="6">
    <location>
        <begin position="67"/>
        <end position="178"/>
    </location>
</feature>
<dbReference type="CDD" id="cd07557">
    <property type="entry name" value="trimeric_dUTPase"/>
    <property type="match status" value="1"/>
</dbReference>
<evidence type="ECO:0000313" key="7">
    <source>
        <dbReference type="EMBL" id="QYN53263.1"/>
    </source>
</evidence>
<dbReference type="InterPro" id="IPR033704">
    <property type="entry name" value="dUTPase_trimeric"/>
</dbReference>
<evidence type="ECO:0000259" key="6">
    <source>
        <dbReference type="Pfam" id="PF00692"/>
    </source>
</evidence>